<dbReference type="AlphaFoldDB" id="A0A3S2Y7A0"/>
<comment type="similarity">
    <text evidence="2">Belongs to the class-A beta-lactamase family.</text>
</comment>
<dbReference type="Proteomes" id="UP000282837">
    <property type="component" value="Unassembled WGS sequence"/>
</dbReference>
<dbReference type="SUPFAM" id="SSF56601">
    <property type="entry name" value="beta-lactamase/transpeptidase-like"/>
    <property type="match status" value="1"/>
</dbReference>
<feature type="domain" description="Beta-lactamase class A catalytic" evidence="5">
    <location>
        <begin position="74"/>
        <end position="284"/>
    </location>
</feature>
<gene>
    <name evidence="6" type="primary">bla</name>
    <name evidence="6" type="ORF">EOE18_13610</name>
</gene>
<evidence type="ECO:0000259" key="5">
    <source>
        <dbReference type="Pfam" id="PF13354"/>
    </source>
</evidence>
<dbReference type="InterPro" id="IPR012338">
    <property type="entry name" value="Beta-lactam/transpept-like"/>
</dbReference>
<dbReference type="PRINTS" id="PR00118">
    <property type="entry name" value="BLACTAMASEA"/>
</dbReference>
<dbReference type="InterPro" id="IPR045155">
    <property type="entry name" value="Beta-lactam_cat"/>
</dbReference>
<evidence type="ECO:0000256" key="2">
    <source>
        <dbReference type="ARBA" id="ARBA00009009"/>
    </source>
</evidence>
<evidence type="ECO:0000256" key="4">
    <source>
        <dbReference type="ARBA" id="ARBA00030171"/>
    </source>
</evidence>
<dbReference type="InterPro" id="IPR006311">
    <property type="entry name" value="TAT_signal"/>
</dbReference>
<dbReference type="GO" id="GO:0008800">
    <property type="term" value="F:beta-lactamase activity"/>
    <property type="evidence" value="ECO:0007669"/>
    <property type="project" value="UniProtKB-EC"/>
</dbReference>
<dbReference type="GO" id="GO:0030655">
    <property type="term" value="P:beta-lactam antibiotic catabolic process"/>
    <property type="evidence" value="ECO:0007669"/>
    <property type="project" value="InterPro"/>
</dbReference>
<dbReference type="EC" id="3.5.2.6" evidence="3"/>
<dbReference type="OrthoDB" id="9784149at2"/>
<dbReference type="PROSITE" id="PS51318">
    <property type="entry name" value="TAT"/>
    <property type="match status" value="1"/>
</dbReference>
<dbReference type="PANTHER" id="PTHR35333:SF3">
    <property type="entry name" value="BETA-LACTAMASE-TYPE TRANSPEPTIDASE FOLD CONTAINING PROTEIN"/>
    <property type="match status" value="1"/>
</dbReference>
<evidence type="ECO:0000256" key="1">
    <source>
        <dbReference type="ARBA" id="ARBA00001526"/>
    </source>
</evidence>
<comment type="catalytic activity">
    <reaction evidence="1">
        <text>a beta-lactam + H2O = a substituted beta-amino acid</text>
        <dbReference type="Rhea" id="RHEA:20401"/>
        <dbReference type="ChEBI" id="CHEBI:15377"/>
        <dbReference type="ChEBI" id="CHEBI:35627"/>
        <dbReference type="ChEBI" id="CHEBI:140347"/>
        <dbReference type="EC" id="3.5.2.6"/>
    </reaction>
</comment>
<evidence type="ECO:0000313" key="6">
    <source>
        <dbReference type="EMBL" id="RVU03891.1"/>
    </source>
</evidence>
<evidence type="ECO:0000256" key="3">
    <source>
        <dbReference type="ARBA" id="ARBA00012865"/>
    </source>
</evidence>
<dbReference type="InterPro" id="IPR000871">
    <property type="entry name" value="Beta-lactam_class-A"/>
</dbReference>
<dbReference type="PANTHER" id="PTHR35333">
    <property type="entry name" value="BETA-LACTAMASE"/>
    <property type="match status" value="1"/>
</dbReference>
<accession>A0A3S2Y7A0</accession>
<protein>
    <recommendedName>
        <fullName evidence="3">beta-lactamase</fullName>
        <ecNumber evidence="3">3.5.2.6</ecNumber>
    </recommendedName>
    <alternativeName>
        <fullName evidence="4">Penicillinase</fullName>
    </alternativeName>
</protein>
<dbReference type="GO" id="GO:0046677">
    <property type="term" value="P:response to antibiotic"/>
    <property type="evidence" value="ECO:0007669"/>
    <property type="project" value="InterPro"/>
</dbReference>
<sequence length="326" mass="35226">MMLDRRGFVGAALAAGIASRAGASLPYLASDLEILERKHGGRLGVSCLMLERDIVIPFPLIYSDGYPIPEFREVLGFWQHQRFAFCSSFKLSLAALVLDGAEKGEWRLEEKLAYSAADLLPNSPVTQANLALGNMTIEALAEAAQKFSDNAAANILLRKIGGFDRLNQFWWGLGDTVSRLDDYETALNRVPLGSVRNSTTPAAMALNLVKLFYQGALSPAAAAKLKGWMHDTATGAKRLRAGLPADWWAGDKTGTGLPDDIRGTYVDLAWVEPPKLPPFAIAAFYQPPKPTPDGDPNAEAILAEVGRMVAARVIAQAARKPHSAKP</sequence>
<keyword evidence="7" id="KW-1185">Reference proteome</keyword>
<organism evidence="6 7">
    <name type="scientific">Novosphingobium umbonatum</name>
    <dbReference type="NCBI Taxonomy" id="1908524"/>
    <lineage>
        <taxon>Bacteria</taxon>
        <taxon>Pseudomonadati</taxon>
        <taxon>Pseudomonadota</taxon>
        <taxon>Alphaproteobacteria</taxon>
        <taxon>Sphingomonadales</taxon>
        <taxon>Sphingomonadaceae</taxon>
        <taxon>Novosphingobium</taxon>
    </lineage>
</organism>
<proteinExistence type="inferred from homology"/>
<dbReference type="Pfam" id="PF13354">
    <property type="entry name" value="Beta-lactamase2"/>
    <property type="match status" value="1"/>
</dbReference>
<dbReference type="Gene3D" id="3.40.710.10">
    <property type="entry name" value="DD-peptidase/beta-lactamase superfamily"/>
    <property type="match status" value="1"/>
</dbReference>
<dbReference type="NCBIfam" id="NF033103">
    <property type="entry name" value="bla_class_A"/>
    <property type="match status" value="1"/>
</dbReference>
<name>A0A3S2Y7A0_9SPHN</name>
<reference evidence="6 7" key="1">
    <citation type="submission" date="2019-01" db="EMBL/GenBank/DDBJ databases">
        <authorList>
            <person name="Chen W.-M."/>
        </authorList>
    </citation>
    <scope>NUCLEOTIDE SEQUENCE [LARGE SCALE GENOMIC DNA]</scope>
    <source>
        <strain evidence="6 7">FSY-9</strain>
    </source>
</reference>
<evidence type="ECO:0000313" key="7">
    <source>
        <dbReference type="Proteomes" id="UP000282837"/>
    </source>
</evidence>
<dbReference type="EMBL" id="SACO01000011">
    <property type="protein sequence ID" value="RVU03891.1"/>
    <property type="molecule type" value="Genomic_DNA"/>
</dbReference>
<comment type="caution">
    <text evidence="6">The sequence shown here is derived from an EMBL/GenBank/DDBJ whole genome shotgun (WGS) entry which is preliminary data.</text>
</comment>